<dbReference type="Gene3D" id="1.10.599.10">
    <property type="entry name" value="Aldehyde Ferredoxin Oxidoreductase Protein, subunit A, domain 3"/>
    <property type="match status" value="1"/>
</dbReference>
<keyword evidence="4" id="KW-0479">Metal-binding</keyword>
<dbReference type="GO" id="GO:0051539">
    <property type="term" value="F:4 iron, 4 sulfur cluster binding"/>
    <property type="evidence" value="ECO:0007669"/>
    <property type="project" value="UniProtKB-KW"/>
</dbReference>
<dbReference type="GO" id="GO:0046872">
    <property type="term" value="F:metal ion binding"/>
    <property type="evidence" value="ECO:0007669"/>
    <property type="project" value="UniProtKB-KW"/>
</dbReference>
<dbReference type="EMBL" id="WJJP01000311">
    <property type="protein sequence ID" value="MBD3324862.1"/>
    <property type="molecule type" value="Genomic_DNA"/>
</dbReference>
<protein>
    <submittedName>
        <fullName evidence="10">Aldehyde ferredoxin oxidoreductase</fullName>
    </submittedName>
</protein>
<organism evidence="10 11">
    <name type="scientific">candidate division KSB3 bacterium</name>
    <dbReference type="NCBI Taxonomy" id="2044937"/>
    <lineage>
        <taxon>Bacteria</taxon>
        <taxon>candidate division KSB3</taxon>
    </lineage>
</organism>
<feature type="domain" description="Aldehyde ferredoxin oxidoreductase N-terminal" evidence="9">
    <location>
        <begin position="4"/>
        <end position="208"/>
    </location>
</feature>
<dbReference type="GO" id="GO:0009055">
    <property type="term" value="F:electron transfer activity"/>
    <property type="evidence" value="ECO:0007669"/>
    <property type="project" value="InterPro"/>
</dbReference>
<evidence type="ECO:0000256" key="2">
    <source>
        <dbReference type="ARBA" id="ARBA00011032"/>
    </source>
</evidence>
<comment type="caution">
    <text evidence="10">The sequence shown here is derived from an EMBL/GenBank/DDBJ whole genome shotgun (WGS) entry which is preliminary data.</text>
</comment>
<dbReference type="Pfam" id="PF02730">
    <property type="entry name" value="AFOR_N"/>
    <property type="match status" value="1"/>
</dbReference>
<evidence type="ECO:0000256" key="5">
    <source>
        <dbReference type="ARBA" id="ARBA00023002"/>
    </source>
</evidence>
<dbReference type="InterPro" id="IPR036503">
    <property type="entry name" value="Ald_Fedxn_OxRdtase_N_sf"/>
</dbReference>
<gene>
    <name evidence="10" type="ORF">GF339_09775</name>
</gene>
<comment type="cofactor">
    <cofactor evidence="8">
        <name>tungstopterin</name>
        <dbReference type="ChEBI" id="CHEBI:30402"/>
    </cofactor>
</comment>
<dbReference type="SUPFAM" id="SSF48310">
    <property type="entry name" value="Aldehyde ferredoxin oxidoreductase, C-terminal domains"/>
    <property type="match status" value="1"/>
</dbReference>
<evidence type="ECO:0000259" key="9">
    <source>
        <dbReference type="SMART" id="SM00790"/>
    </source>
</evidence>
<dbReference type="Pfam" id="PF01314">
    <property type="entry name" value="AFOR_C"/>
    <property type="match status" value="1"/>
</dbReference>
<evidence type="ECO:0000256" key="4">
    <source>
        <dbReference type="ARBA" id="ARBA00022723"/>
    </source>
</evidence>
<dbReference type="PANTHER" id="PTHR30038:SF0">
    <property type="entry name" value="TUNGSTEN-CONTAINING ALDEHYDE FERREDOXIN OXIDOREDUCTASE"/>
    <property type="match status" value="1"/>
</dbReference>
<evidence type="ECO:0000256" key="6">
    <source>
        <dbReference type="ARBA" id="ARBA00023004"/>
    </source>
</evidence>
<sequence>MYGYMGTILTVNLSSREIRREPLDEGFARRFLGGNGFAAKLIYDTVPLDADPFSEDNAVVFALGPFNGTPIWGSGRGHLASLSPLTGYFADSNYGGNFASVLKRTGIDALVVTGKADSPVYLLIDGDTVTIKDARDLWGKTTGETSAALVEKEGKGIETATIGPAGENGVLFANIICSGARHSAAGRGGMGAVLGSKQCKAIAVRGNQKVEVADAENLKAWLKEHLPAMRDNAKALSTYATPILVNMINSMGKLCTRNNTRETLEDANAISGELIKERYTQKDTACRGCPVACGKLVAVPEGVFGGQSVKIPEYETLYALGAMMENRDIVSLFNSNEMCEQMGMDTITMGVTLAFVAESLEQGFISVQDLGEAISFGPGGAQQPELIRLTALKQGVGELLALGSERLAARFGDASYKLLYSVKGMEIAGHSARGLRCMGLNYATATRGGSHHDGRPCYVEPDGDPGFDPQPEYCVNSQNYTALGDSLGMCRFIIERSFGNIWNDAAISDVINYVTGWDTTLEEVKAMGERIYNLERLINVTRGVNRSKDTLPYRAMHEPIPDGPVQGRYCPEETLQSMLDTYYALRGWDANGIPTKEKLAELELE</sequence>
<comment type="similarity">
    <text evidence="2">Belongs to the AOR/FOR family.</text>
</comment>
<dbReference type="InterPro" id="IPR013984">
    <property type="entry name" value="Ald_Fedxn_OxRdtase_dom2"/>
</dbReference>
<dbReference type="SUPFAM" id="SSF56228">
    <property type="entry name" value="Aldehyde ferredoxin oxidoreductase, N-terminal domain"/>
    <property type="match status" value="1"/>
</dbReference>
<dbReference type="AlphaFoldDB" id="A0A9D5JVU3"/>
<dbReference type="Gene3D" id="3.60.9.10">
    <property type="entry name" value="Aldehyde ferredoxin oxidoreductase, N-terminal domain"/>
    <property type="match status" value="1"/>
</dbReference>
<evidence type="ECO:0000313" key="10">
    <source>
        <dbReference type="EMBL" id="MBD3324862.1"/>
    </source>
</evidence>
<reference evidence="10" key="1">
    <citation type="submission" date="2019-11" db="EMBL/GenBank/DDBJ databases">
        <title>Microbial mats filling the niche in hypersaline microbial mats.</title>
        <authorList>
            <person name="Wong H.L."/>
            <person name="Macleod F.I."/>
            <person name="White R.A. III"/>
            <person name="Burns B.P."/>
        </authorList>
    </citation>
    <scope>NUCLEOTIDE SEQUENCE</scope>
    <source>
        <strain evidence="10">Rbin_158</strain>
    </source>
</reference>
<keyword evidence="6" id="KW-0408">Iron</keyword>
<keyword evidence="5" id="KW-0560">Oxidoreductase</keyword>
<keyword evidence="3" id="KW-0004">4Fe-4S</keyword>
<evidence type="ECO:0000313" key="11">
    <source>
        <dbReference type="Proteomes" id="UP000649604"/>
    </source>
</evidence>
<evidence type="ECO:0000256" key="8">
    <source>
        <dbReference type="ARBA" id="ARBA00049934"/>
    </source>
</evidence>
<evidence type="ECO:0000256" key="3">
    <source>
        <dbReference type="ARBA" id="ARBA00022485"/>
    </source>
</evidence>
<dbReference type="InterPro" id="IPR001203">
    <property type="entry name" value="OxRdtase_Ald_Fedxn_C"/>
</dbReference>
<evidence type="ECO:0000256" key="7">
    <source>
        <dbReference type="ARBA" id="ARBA00023014"/>
    </source>
</evidence>
<dbReference type="GO" id="GO:0016625">
    <property type="term" value="F:oxidoreductase activity, acting on the aldehyde or oxo group of donors, iron-sulfur protein as acceptor"/>
    <property type="evidence" value="ECO:0007669"/>
    <property type="project" value="InterPro"/>
</dbReference>
<dbReference type="Proteomes" id="UP000649604">
    <property type="component" value="Unassembled WGS sequence"/>
</dbReference>
<evidence type="ECO:0000256" key="1">
    <source>
        <dbReference type="ARBA" id="ARBA00001966"/>
    </source>
</evidence>
<dbReference type="InterPro" id="IPR013983">
    <property type="entry name" value="Ald_Fedxn_OxRdtase_N"/>
</dbReference>
<accession>A0A9D5JVU3</accession>
<dbReference type="PANTHER" id="PTHR30038">
    <property type="entry name" value="ALDEHYDE FERREDOXIN OXIDOREDUCTASE"/>
    <property type="match status" value="1"/>
</dbReference>
<proteinExistence type="inferred from homology"/>
<dbReference type="SMART" id="SM00790">
    <property type="entry name" value="AFOR_N"/>
    <property type="match status" value="1"/>
</dbReference>
<dbReference type="Gene3D" id="1.10.569.10">
    <property type="entry name" value="Aldehyde Ferredoxin Oxidoreductase Protein, subunit A, domain 2"/>
    <property type="match status" value="1"/>
</dbReference>
<dbReference type="InterPro" id="IPR013985">
    <property type="entry name" value="Ald_Fedxn_OxRdtase_dom3"/>
</dbReference>
<dbReference type="InterPro" id="IPR036021">
    <property type="entry name" value="Tungsten_al_ferr_oxy-like_C"/>
</dbReference>
<dbReference type="InterPro" id="IPR051919">
    <property type="entry name" value="W-dependent_AOR"/>
</dbReference>
<keyword evidence="7" id="KW-0411">Iron-sulfur</keyword>
<name>A0A9D5JVU3_9BACT</name>
<comment type="cofactor">
    <cofactor evidence="1">
        <name>[4Fe-4S] cluster</name>
        <dbReference type="ChEBI" id="CHEBI:49883"/>
    </cofactor>
</comment>